<organism evidence="1 2">
    <name type="scientific">Paraburkholderia rhizosphaerae</name>
    <dbReference type="NCBI Taxonomy" id="480658"/>
    <lineage>
        <taxon>Bacteria</taxon>
        <taxon>Pseudomonadati</taxon>
        <taxon>Pseudomonadota</taxon>
        <taxon>Betaproteobacteria</taxon>
        <taxon>Burkholderiales</taxon>
        <taxon>Burkholderiaceae</taxon>
        <taxon>Paraburkholderia</taxon>
    </lineage>
</organism>
<dbReference type="Proteomes" id="UP000295509">
    <property type="component" value="Unassembled WGS sequence"/>
</dbReference>
<protein>
    <submittedName>
        <fullName evidence="1">Uncharacterized protein</fullName>
    </submittedName>
</protein>
<sequence length="130" mass="14180">MVPHISAVAMNIPEVQTATPPIEATRFVANRFAGSATEPSPVPVPSHEAVFANDASSPVTELIAQTEERSRASQADLDGEYERLLGSRTLRPADTFRLRRHVNIQSETLQLYKKVADQVTNGVQTLARGN</sequence>
<dbReference type="EMBL" id="SORE01000003">
    <property type="protein sequence ID" value="TDY53574.1"/>
    <property type="molecule type" value="Genomic_DNA"/>
</dbReference>
<dbReference type="AlphaFoldDB" id="A0A4R8LYV9"/>
<gene>
    <name evidence="1" type="ORF">BX592_103387</name>
</gene>
<keyword evidence="2" id="KW-1185">Reference proteome</keyword>
<evidence type="ECO:0000313" key="1">
    <source>
        <dbReference type="EMBL" id="TDY53574.1"/>
    </source>
</evidence>
<name>A0A4R8LYV9_9BURK</name>
<accession>A0A4R8LYV9</accession>
<proteinExistence type="predicted"/>
<reference evidence="1 2" key="1">
    <citation type="submission" date="2019-03" db="EMBL/GenBank/DDBJ databases">
        <title>Genomic Encyclopedia of Type Strains, Phase III (KMG-III): the genomes of soil and plant-associated and newly described type strains.</title>
        <authorList>
            <person name="Whitman W."/>
        </authorList>
    </citation>
    <scope>NUCLEOTIDE SEQUENCE [LARGE SCALE GENOMIC DNA]</scope>
    <source>
        <strain evidence="1 2">LMG 29544</strain>
    </source>
</reference>
<comment type="caution">
    <text evidence="1">The sequence shown here is derived from an EMBL/GenBank/DDBJ whole genome shotgun (WGS) entry which is preliminary data.</text>
</comment>
<evidence type="ECO:0000313" key="2">
    <source>
        <dbReference type="Proteomes" id="UP000295509"/>
    </source>
</evidence>